<keyword evidence="3" id="KW-1185">Reference proteome</keyword>
<accession>A0ABT1Z5B4</accession>
<name>A0ABT1Z5B4_9ACTN</name>
<sequence>MAMDRLAAFEEMLADVRKQAAFEQAEMDRLKAEGKVRTVTYRQYFSNRMLYKMMLDKYAQYGLLDT</sequence>
<feature type="coiled-coil region" evidence="1">
    <location>
        <begin position="6"/>
        <end position="33"/>
    </location>
</feature>
<keyword evidence="1" id="KW-0175">Coiled coil</keyword>
<organism evidence="2 3">
    <name type="scientific">Tractidigestivibacter montrealensis</name>
    <dbReference type="NCBI Taxonomy" id="2972466"/>
    <lineage>
        <taxon>Bacteria</taxon>
        <taxon>Bacillati</taxon>
        <taxon>Actinomycetota</taxon>
        <taxon>Coriobacteriia</taxon>
        <taxon>Coriobacteriales</taxon>
        <taxon>Atopobiaceae</taxon>
        <taxon>Tractidigestivibacter</taxon>
    </lineage>
</organism>
<dbReference type="EMBL" id="JANSKA010000001">
    <property type="protein sequence ID" value="MCR9035403.1"/>
    <property type="molecule type" value="Genomic_DNA"/>
</dbReference>
<evidence type="ECO:0008006" key="4">
    <source>
        <dbReference type="Google" id="ProtNLM"/>
    </source>
</evidence>
<evidence type="ECO:0000313" key="3">
    <source>
        <dbReference type="Proteomes" id="UP001204320"/>
    </source>
</evidence>
<dbReference type="RefSeq" id="WP_258498225.1">
    <property type="nucleotide sequence ID" value="NZ_JANSKA010000001.1"/>
</dbReference>
<dbReference type="Proteomes" id="UP001204320">
    <property type="component" value="Unassembled WGS sequence"/>
</dbReference>
<protein>
    <recommendedName>
        <fullName evidence="4">DUF2508 family protein</fullName>
    </recommendedName>
</protein>
<evidence type="ECO:0000313" key="2">
    <source>
        <dbReference type="EMBL" id="MCR9035403.1"/>
    </source>
</evidence>
<reference evidence="2 3" key="1">
    <citation type="submission" date="2022-08" db="EMBL/GenBank/DDBJ databases">
        <title>Tractidigestivibacter montrealensis type strain KD21.</title>
        <authorList>
            <person name="Diop K."/>
            <person name="Richard C."/>
            <person name="Routy B."/>
        </authorList>
    </citation>
    <scope>NUCLEOTIDE SEQUENCE [LARGE SCALE GENOMIC DNA]</scope>
    <source>
        <strain evidence="2 3">KD21</strain>
    </source>
</reference>
<comment type="caution">
    <text evidence="2">The sequence shown here is derived from an EMBL/GenBank/DDBJ whole genome shotgun (WGS) entry which is preliminary data.</text>
</comment>
<gene>
    <name evidence="2" type="ORF">NVS32_00315</name>
</gene>
<proteinExistence type="predicted"/>
<evidence type="ECO:0000256" key="1">
    <source>
        <dbReference type="SAM" id="Coils"/>
    </source>
</evidence>